<name>A0AAD8EQP0_DIPPU</name>
<evidence type="ECO:0000256" key="4">
    <source>
        <dbReference type="ARBA" id="ARBA00022989"/>
    </source>
</evidence>
<evidence type="ECO:0000256" key="1">
    <source>
        <dbReference type="ARBA" id="ARBA00004141"/>
    </source>
</evidence>
<dbReference type="AlphaFoldDB" id="A0AAD8EQP0"/>
<evidence type="ECO:0000313" key="7">
    <source>
        <dbReference type="Proteomes" id="UP001233999"/>
    </source>
</evidence>
<evidence type="ECO:0000256" key="2">
    <source>
        <dbReference type="ARBA" id="ARBA00009583"/>
    </source>
</evidence>
<sequence length="388" mass="42765">MSSTPEDPEGDIQRPVQQTVCGAVLRGSNWKCLILTLLIYGCLGAVTWCRLTEVNTVSSTTAQPSMCSPVCPPVLINLSGYALSSSKASPCGDTGYVYIPVAFVLMLYLVYLVECWHCTIREELSATVHVANVLETVRAMREARPIVCFRTRSGGEAYTTTHVYYERVDSHAAGACFVFAYCGVRDASRELCLEGCGPITKIRFSKGFAFANVEAAAEFEEQRARFFAEHERYDDYMEMREGLDLAGVTNFKEHVVAHAHLPWYASHATFWFCSALLLSWPIRVLLEYNTAHVHYQVTKLFGVNYLSGSTTADSIADSVFYPGPLAPSYSEALLMPHNNNNTLTPTSSLAPPPPYEDALRLPVLPDLGVHLLTEVKTYSGESADAPVV</sequence>
<comment type="subcellular location">
    <subcellularLocation>
        <location evidence="1">Membrane</location>
        <topology evidence="1">Multi-pass membrane protein</topology>
    </subcellularLocation>
</comment>
<evidence type="ECO:0000256" key="5">
    <source>
        <dbReference type="ARBA" id="ARBA00023136"/>
    </source>
</evidence>
<organism evidence="6 7">
    <name type="scientific">Diploptera punctata</name>
    <name type="common">Pacific beetle cockroach</name>
    <dbReference type="NCBI Taxonomy" id="6984"/>
    <lineage>
        <taxon>Eukaryota</taxon>
        <taxon>Metazoa</taxon>
        <taxon>Ecdysozoa</taxon>
        <taxon>Arthropoda</taxon>
        <taxon>Hexapoda</taxon>
        <taxon>Insecta</taxon>
        <taxon>Pterygota</taxon>
        <taxon>Neoptera</taxon>
        <taxon>Polyneoptera</taxon>
        <taxon>Dictyoptera</taxon>
        <taxon>Blattodea</taxon>
        <taxon>Blaberoidea</taxon>
        <taxon>Blaberidae</taxon>
        <taxon>Diplopterinae</taxon>
        <taxon>Diploptera</taxon>
    </lineage>
</organism>
<dbReference type="Pfam" id="PF14857">
    <property type="entry name" value="TMEM151"/>
    <property type="match status" value="1"/>
</dbReference>
<dbReference type="PANTHER" id="PTHR31893">
    <property type="entry name" value="TRANSMEMBRANE PROTEIN 151 HOMOLOG"/>
    <property type="match status" value="1"/>
</dbReference>
<proteinExistence type="inferred from homology"/>
<protein>
    <recommendedName>
        <fullName evidence="8">Transmembrane protein 151B</fullName>
    </recommendedName>
</protein>
<dbReference type="InterPro" id="IPR026767">
    <property type="entry name" value="Tmem151"/>
</dbReference>
<keyword evidence="4" id="KW-1133">Transmembrane helix</keyword>
<gene>
    <name evidence="6" type="ORF">L9F63_026532</name>
</gene>
<evidence type="ECO:0000256" key="3">
    <source>
        <dbReference type="ARBA" id="ARBA00022692"/>
    </source>
</evidence>
<dbReference type="EMBL" id="JASPKZ010000791">
    <property type="protein sequence ID" value="KAJ9599620.1"/>
    <property type="molecule type" value="Genomic_DNA"/>
</dbReference>
<evidence type="ECO:0000313" key="6">
    <source>
        <dbReference type="EMBL" id="KAJ9599620.1"/>
    </source>
</evidence>
<keyword evidence="3" id="KW-0812">Transmembrane</keyword>
<dbReference type="PANTHER" id="PTHR31893:SF5">
    <property type="entry name" value="TRANSMEMBRANE PROTEIN 151 HOMOLOG"/>
    <property type="match status" value="1"/>
</dbReference>
<keyword evidence="5" id="KW-0472">Membrane</keyword>
<evidence type="ECO:0008006" key="8">
    <source>
        <dbReference type="Google" id="ProtNLM"/>
    </source>
</evidence>
<comment type="similarity">
    <text evidence="2">Belongs to the TMEM151 family.</text>
</comment>
<comment type="caution">
    <text evidence="6">The sequence shown here is derived from an EMBL/GenBank/DDBJ whole genome shotgun (WGS) entry which is preliminary data.</text>
</comment>
<accession>A0AAD8EQP0</accession>
<keyword evidence="7" id="KW-1185">Reference proteome</keyword>
<dbReference type="GO" id="GO:0016020">
    <property type="term" value="C:membrane"/>
    <property type="evidence" value="ECO:0007669"/>
    <property type="project" value="UniProtKB-SubCell"/>
</dbReference>
<reference evidence="6" key="1">
    <citation type="journal article" date="2023" name="IScience">
        <title>Live-bearing cockroach genome reveals convergent evolutionary mechanisms linked to viviparity in insects and beyond.</title>
        <authorList>
            <person name="Fouks B."/>
            <person name="Harrison M.C."/>
            <person name="Mikhailova A.A."/>
            <person name="Marchal E."/>
            <person name="English S."/>
            <person name="Carruthers M."/>
            <person name="Jennings E.C."/>
            <person name="Chiamaka E.L."/>
            <person name="Frigard R.A."/>
            <person name="Pippel M."/>
            <person name="Attardo G.M."/>
            <person name="Benoit J.B."/>
            <person name="Bornberg-Bauer E."/>
            <person name="Tobe S.S."/>
        </authorList>
    </citation>
    <scope>NUCLEOTIDE SEQUENCE</scope>
    <source>
        <strain evidence="6">Stay&amp;Tobe</strain>
    </source>
</reference>
<reference evidence="6" key="2">
    <citation type="submission" date="2023-05" db="EMBL/GenBank/DDBJ databases">
        <authorList>
            <person name="Fouks B."/>
        </authorList>
    </citation>
    <scope>NUCLEOTIDE SEQUENCE</scope>
    <source>
        <strain evidence="6">Stay&amp;Tobe</strain>
        <tissue evidence="6">Testes</tissue>
    </source>
</reference>
<dbReference type="Proteomes" id="UP001233999">
    <property type="component" value="Unassembled WGS sequence"/>
</dbReference>